<feature type="compositionally biased region" description="Basic and acidic residues" evidence="1">
    <location>
        <begin position="127"/>
        <end position="152"/>
    </location>
</feature>
<proteinExistence type="predicted"/>
<comment type="caution">
    <text evidence="4">The sequence shown here is derived from an EMBL/GenBank/DDBJ whole genome shotgun (WGS) entry which is preliminary data.</text>
</comment>
<accession>A0A9P4IZ43</accession>
<keyword evidence="2" id="KW-0472">Membrane</keyword>
<dbReference type="EMBL" id="ML996091">
    <property type="protein sequence ID" value="KAF2149418.1"/>
    <property type="molecule type" value="Genomic_DNA"/>
</dbReference>
<reference evidence="4" key="1">
    <citation type="journal article" date="2020" name="Stud. Mycol.">
        <title>101 Dothideomycetes genomes: a test case for predicting lifestyles and emergence of pathogens.</title>
        <authorList>
            <person name="Haridas S."/>
            <person name="Albert R."/>
            <person name="Binder M."/>
            <person name="Bloem J."/>
            <person name="Labutti K."/>
            <person name="Salamov A."/>
            <person name="Andreopoulos B."/>
            <person name="Baker S."/>
            <person name="Barry K."/>
            <person name="Bills G."/>
            <person name="Bluhm B."/>
            <person name="Cannon C."/>
            <person name="Castanera R."/>
            <person name="Culley D."/>
            <person name="Daum C."/>
            <person name="Ezra D."/>
            <person name="Gonzalez J."/>
            <person name="Henrissat B."/>
            <person name="Kuo A."/>
            <person name="Liang C."/>
            <person name="Lipzen A."/>
            <person name="Lutzoni F."/>
            <person name="Magnuson J."/>
            <person name="Mondo S."/>
            <person name="Nolan M."/>
            <person name="Ohm R."/>
            <person name="Pangilinan J."/>
            <person name="Park H.-J."/>
            <person name="Ramirez L."/>
            <person name="Alfaro M."/>
            <person name="Sun H."/>
            <person name="Tritt A."/>
            <person name="Yoshinaga Y."/>
            <person name="Zwiers L.-H."/>
            <person name="Turgeon B."/>
            <person name="Goodwin S."/>
            <person name="Spatafora J."/>
            <person name="Crous P."/>
            <person name="Grigoriev I."/>
        </authorList>
    </citation>
    <scope>NUCLEOTIDE SEQUENCE</scope>
    <source>
        <strain evidence="4">CBS 260.36</strain>
    </source>
</reference>
<evidence type="ECO:0000256" key="3">
    <source>
        <dbReference type="SAM" id="SignalP"/>
    </source>
</evidence>
<dbReference type="Proteomes" id="UP000799439">
    <property type="component" value="Unassembled WGS sequence"/>
</dbReference>
<protein>
    <submittedName>
        <fullName evidence="4">Uncharacterized protein</fullName>
    </submittedName>
</protein>
<gene>
    <name evidence="4" type="ORF">K461DRAFT_296889</name>
</gene>
<feature type="signal peptide" evidence="3">
    <location>
        <begin position="1"/>
        <end position="17"/>
    </location>
</feature>
<sequence length="152" mass="16637">MLAFAILLVIGTWPILAGFEILRVKNGGKLREWDSDYQLVVFGLVFACWIHDHAAADTKTAMLLNDSMGNIKLLAVLVATSMAAYLIAKTAAAAQMSLDQYLRKIIEDQGMDPTVEQERQVGGADDATGKGAEKRRSDSKSHDRIEKGVEKT</sequence>
<feature type="chain" id="PRO_5040407660" evidence="3">
    <location>
        <begin position="18"/>
        <end position="152"/>
    </location>
</feature>
<evidence type="ECO:0000256" key="2">
    <source>
        <dbReference type="SAM" id="Phobius"/>
    </source>
</evidence>
<evidence type="ECO:0000313" key="5">
    <source>
        <dbReference type="Proteomes" id="UP000799439"/>
    </source>
</evidence>
<organism evidence="4 5">
    <name type="scientific">Myriangium duriaei CBS 260.36</name>
    <dbReference type="NCBI Taxonomy" id="1168546"/>
    <lineage>
        <taxon>Eukaryota</taxon>
        <taxon>Fungi</taxon>
        <taxon>Dikarya</taxon>
        <taxon>Ascomycota</taxon>
        <taxon>Pezizomycotina</taxon>
        <taxon>Dothideomycetes</taxon>
        <taxon>Dothideomycetidae</taxon>
        <taxon>Myriangiales</taxon>
        <taxon>Myriangiaceae</taxon>
        <taxon>Myriangium</taxon>
    </lineage>
</organism>
<evidence type="ECO:0000313" key="4">
    <source>
        <dbReference type="EMBL" id="KAF2149418.1"/>
    </source>
</evidence>
<dbReference type="AlphaFoldDB" id="A0A9P4IZ43"/>
<keyword evidence="5" id="KW-1185">Reference proteome</keyword>
<evidence type="ECO:0000256" key="1">
    <source>
        <dbReference type="SAM" id="MobiDB-lite"/>
    </source>
</evidence>
<keyword evidence="2" id="KW-1133">Transmembrane helix</keyword>
<feature type="transmembrane region" description="Helical" evidence="2">
    <location>
        <begin position="71"/>
        <end position="88"/>
    </location>
</feature>
<keyword evidence="2" id="KW-0812">Transmembrane</keyword>
<feature type="region of interest" description="Disordered" evidence="1">
    <location>
        <begin position="113"/>
        <end position="152"/>
    </location>
</feature>
<keyword evidence="3" id="KW-0732">Signal</keyword>
<name>A0A9P4IZ43_9PEZI</name>